<sequence length="136" mass="15171">MNNPISLKQAVYLSGIATSLFKFIFEKAKHECSIDLNNLITLASDINQEVHNALLKYTPAPLSLRLLNCLNNKRTISLDLAMHRAKLGTSLYEIILEQASPTNIQACSTELHNMLSLACDINQEVYHALVAVVYIE</sequence>
<dbReference type="STRING" id="351675.SAMN05421680_11193"/>
<dbReference type="RefSeq" id="WP_092511325.1">
    <property type="nucleotide sequence ID" value="NZ_CAWNQB010000004.1"/>
</dbReference>
<dbReference type="EMBL" id="FORG01000011">
    <property type="protein sequence ID" value="SFJ57369.1"/>
    <property type="molecule type" value="Genomic_DNA"/>
</dbReference>
<keyword evidence="4" id="KW-1185">Reference proteome</keyword>
<dbReference type="Proteomes" id="UP000224607">
    <property type="component" value="Unassembled WGS sequence"/>
</dbReference>
<name>A0A1I3SHY9_9GAMM</name>
<proteinExistence type="predicted"/>
<reference evidence="1 4" key="3">
    <citation type="journal article" date="2017" name="Nat. Microbiol.">
        <title>Natural product diversity associated with the nematode symbionts Photorhabdus and Xenorhabdus.</title>
        <authorList>
            <person name="Tobias N.J."/>
            <person name="Wolff H."/>
            <person name="Djahanschiri B."/>
            <person name="Grundmann F."/>
            <person name="Kronenwerth M."/>
            <person name="Shi Y.M."/>
            <person name="Simonyi S."/>
            <person name="Grun P."/>
            <person name="Shapiro-Ilan D."/>
            <person name="Pidot S.J."/>
            <person name="Stinear T.P."/>
            <person name="Ebersberger I."/>
            <person name="Bode H.B."/>
        </authorList>
    </citation>
    <scope>NUCLEOTIDE SEQUENCE [LARGE SCALE GENOMIC DNA]</scope>
    <source>
        <strain evidence="1 4">DSM 17908</strain>
    </source>
</reference>
<evidence type="ECO:0000313" key="3">
    <source>
        <dbReference type="Proteomes" id="UP000198919"/>
    </source>
</evidence>
<accession>A0A1I3SHY9</accession>
<evidence type="ECO:0000313" key="4">
    <source>
        <dbReference type="Proteomes" id="UP000224607"/>
    </source>
</evidence>
<reference evidence="3" key="1">
    <citation type="submission" date="2016-10" db="EMBL/GenBank/DDBJ databases">
        <authorList>
            <person name="Varghese N."/>
            <person name="Submissions S."/>
        </authorList>
    </citation>
    <scope>NUCLEOTIDE SEQUENCE [LARGE SCALE GENOMIC DNA]</scope>
    <source>
        <strain evidence="3">DSM 17908</strain>
    </source>
</reference>
<dbReference type="AlphaFoldDB" id="A0A1I3SHY9"/>
<gene>
    <name evidence="2" type="ORF">SAMN05421680_11193</name>
    <name evidence="1" type="ORF">Xmau_03072</name>
</gene>
<evidence type="ECO:0000313" key="2">
    <source>
        <dbReference type="EMBL" id="SFJ57369.1"/>
    </source>
</evidence>
<dbReference type="Proteomes" id="UP000198919">
    <property type="component" value="Unassembled WGS sequence"/>
</dbReference>
<dbReference type="EMBL" id="NITY01000012">
    <property type="protein sequence ID" value="PHM39166.1"/>
    <property type="molecule type" value="Genomic_DNA"/>
</dbReference>
<reference evidence="2" key="2">
    <citation type="submission" date="2016-10" db="EMBL/GenBank/DDBJ databases">
        <authorList>
            <person name="de Groot N.N."/>
        </authorList>
    </citation>
    <scope>NUCLEOTIDE SEQUENCE [LARGE SCALE GENOMIC DNA]</scope>
    <source>
        <strain evidence="2">DSM 17908</strain>
    </source>
</reference>
<evidence type="ECO:0000313" key="1">
    <source>
        <dbReference type="EMBL" id="PHM39166.1"/>
    </source>
</evidence>
<dbReference type="OrthoDB" id="6434572at2"/>
<protein>
    <submittedName>
        <fullName evidence="2">Uncharacterized protein</fullName>
    </submittedName>
</protein>
<organism evidence="2 3">
    <name type="scientific">Xenorhabdus mauleonii</name>
    <dbReference type="NCBI Taxonomy" id="351675"/>
    <lineage>
        <taxon>Bacteria</taxon>
        <taxon>Pseudomonadati</taxon>
        <taxon>Pseudomonadota</taxon>
        <taxon>Gammaproteobacteria</taxon>
        <taxon>Enterobacterales</taxon>
        <taxon>Morganellaceae</taxon>
        <taxon>Xenorhabdus</taxon>
    </lineage>
</organism>